<keyword evidence="3 6" id="KW-0808">Transferase</keyword>
<evidence type="ECO:0000256" key="5">
    <source>
        <dbReference type="ARBA" id="ARBA00023315"/>
    </source>
</evidence>
<dbReference type="PROSITE" id="PS51826">
    <property type="entry name" value="PSBD"/>
    <property type="match status" value="1"/>
</dbReference>
<dbReference type="RefSeq" id="WP_264843709.1">
    <property type="nucleotide sequence ID" value="NZ_AP025628.1"/>
</dbReference>
<dbReference type="InterPro" id="IPR050743">
    <property type="entry name" value="2-oxoacid_DH_E2_comp"/>
</dbReference>
<dbReference type="EMBL" id="AP025628">
    <property type="protein sequence ID" value="BDG59592.1"/>
    <property type="molecule type" value="Genomic_DNA"/>
</dbReference>
<evidence type="ECO:0000256" key="3">
    <source>
        <dbReference type="ARBA" id="ARBA00022679"/>
    </source>
</evidence>
<dbReference type="InterPro" id="IPR004167">
    <property type="entry name" value="PSBD"/>
</dbReference>
<dbReference type="Pfam" id="PF00364">
    <property type="entry name" value="Biotin_lipoyl"/>
    <property type="match status" value="1"/>
</dbReference>
<gene>
    <name evidence="9" type="primary">acoC_2</name>
    <name evidence="9" type="ORF">caldi_06820</name>
</gene>
<dbReference type="PROSITE" id="PS00189">
    <property type="entry name" value="LIPOYL"/>
    <property type="match status" value="1"/>
</dbReference>
<dbReference type="Proteomes" id="UP001163687">
    <property type="component" value="Chromosome"/>
</dbReference>
<comment type="cofactor">
    <cofactor evidence="1 6">
        <name>(R)-lipoate</name>
        <dbReference type="ChEBI" id="CHEBI:83088"/>
    </cofactor>
</comment>
<dbReference type="PANTHER" id="PTHR43178:SF5">
    <property type="entry name" value="LIPOAMIDE ACYLTRANSFERASE COMPONENT OF BRANCHED-CHAIN ALPHA-KETO ACID DEHYDROGENASE COMPLEX, MITOCHONDRIAL"/>
    <property type="match status" value="1"/>
</dbReference>
<comment type="similarity">
    <text evidence="2 6">Belongs to the 2-oxoacid dehydrogenase family.</text>
</comment>
<evidence type="ECO:0000256" key="6">
    <source>
        <dbReference type="RuleBase" id="RU003423"/>
    </source>
</evidence>
<dbReference type="PROSITE" id="PS50968">
    <property type="entry name" value="BIOTINYL_LIPOYL"/>
    <property type="match status" value="1"/>
</dbReference>
<dbReference type="InterPro" id="IPR036625">
    <property type="entry name" value="E3-bd_dom_sf"/>
</dbReference>
<name>A0AA35CLA3_9FIRM</name>
<dbReference type="SUPFAM" id="SSF51230">
    <property type="entry name" value="Single hybrid motif"/>
    <property type="match status" value="1"/>
</dbReference>
<dbReference type="Gene3D" id="2.40.50.100">
    <property type="match status" value="1"/>
</dbReference>
<dbReference type="Gene3D" id="3.30.559.10">
    <property type="entry name" value="Chloramphenicol acetyltransferase-like domain"/>
    <property type="match status" value="1"/>
</dbReference>
<evidence type="ECO:0000259" key="8">
    <source>
        <dbReference type="PROSITE" id="PS51826"/>
    </source>
</evidence>
<feature type="domain" description="Lipoyl-binding" evidence="7">
    <location>
        <begin position="2"/>
        <end position="77"/>
    </location>
</feature>
<dbReference type="InterPro" id="IPR011053">
    <property type="entry name" value="Single_hybrid_motif"/>
</dbReference>
<dbReference type="KEGG" id="cmic:caldi_06820"/>
<dbReference type="GO" id="GO:0005737">
    <property type="term" value="C:cytoplasm"/>
    <property type="evidence" value="ECO:0007669"/>
    <property type="project" value="TreeGrafter"/>
</dbReference>
<dbReference type="InterPro" id="IPR023213">
    <property type="entry name" value="CAT-like_dom_sf"/>
</dbReference>
<keyword evidence="10" id="KW-1185">Reference proteome</keyword>
<sequence length="405" mass="42485">MAVAVVVPKMGLKMESATLVRWLRAEGERVEAGEAVAEIETDKVTAQVTAPVSGLLTGLRAQPGDTLPVGAVLAYVGTGPEDRPEPSPGPVAAEVAAAAPPVPSMAGAGAPTAAEAQAPGRLSPAARRLAQELGVDPDEIARAHPGVRVTREDVERWAAARRPASPVSGEATPAVRRVPASFMRRTIARRMVESLREAAQLTLSAEVDVTELVRVREDLAPRLERRYGVRPTYTDFLVRAMALAVASVPQVNARWDGDAVILLPEVNVGVAVALEDGLIVPVVQGADRLSLIEISRRVRDLAERARTGALLPGEASGATITLTNLGAEGVDVFTPILNPPEVAILGAGRIRSVPVLADGRLEARQVMTLSLTIDHRVVDGAPGARYLRRVGELLADPLVLLAGGA</sequence>
<evidence type="ECO:0000313" key="9">
    <source>
        <dbReference type="EMBL" id="BDG59592.1"/>
    </source>
</evidence>
<dbReference type="SUPFAM" id="SSF47005">
    <property type="entry name" value="Peripheral subunit-binding domain of 2-oxo acid dehydrogenase complex"/>
    <property type="match status" value="1"/>
</dbReference>
<dbReference type="SUPFAM" id="SSF52777">
    <property type="entry name" value="CoA-dependent acyltransferases"/>
    <property type="match status" value="1"/>
</dbReference>
<organism evidence="9 10">
    <name type="scientific">Caldinitratiruptor microaerophilus</name>
    <dbReference type="NCBI Taxonomy" id="671077"/>
    <lineage>
        <taxon>Bacteria</taxon>
        <taxon>Bacillati</taxon>
        <taxon>Bacillota</taxon>
        <taxon>Clostridia</taxon>
        <taxon>Eubacteriales</taxon>
        <taxon>Symbiobacteriaceae</taxon>
        <taxon>Caldinitratiruptor</taxon>
    </lineage>
</organism>
<protein>
    <recommendedName>
        <fullName evidence="6">Dihydrolipoamide acetyltransferase component of pyruvate dehydrogenase complex</fullName>
        <ecNumber evidence="6">2.3.1.-</ecNumber>
    </recommendedName>
</protein>
<evidence type="ECO:0000256" key="4">
    <source>
        <dbReference type="ARBA" id="ARBA00022823"/>
    </source>
</evidence>
<feature type="domain" description="Peripheral subunit-binding (PSBD)" evidence="8">
    <location>
        <begin position="121"/>
        <end position="158"/>
    </location>
</feature>
<dbReference type="InterPro" id="IPR003016">
    <property type="entry name" value="2-oxoA_DH_lipoyl-BS"/>
</dbReference>
<dbReference type="Pfam" id="PF00198">
    <property type="entry name" value="2-oxoacid_dh"/>
    <property type="match status" value="1"/>
</dbReference>
<dbReference type="EC" id="2.3.1.-" evidence="6"/>
<keyword evidence="5 6" id="KW-0012">Acyltransferase</keyword>
<accession>A0AA35CLA3</accession>
<dbReference type="InterPro" id="IPR001078">
    <property type="entry name" value="2-oxoacid_DH_actylTfrase"/>
</dbReference>
<evidence type="ECO:0000313" key="10">
    <source>
        <dbReference type="Proteomes" id="UP001163687"/>
    </source>
</evidence>
<dbReference type="Pfam" id="PF02817">
    <property type="entry name" value="E3_binding"/>
    <property type="match status" value="1"/>
</dbReference>
<evidence type="ECO:0000256" key="1">
    <source>
        <dbReference type="ARBA" id="ARBA00001938"/>
    </source>
</evidence>
<evidence type="ECO:0000256" key="2">
    <source>
        <dbReference type="ARBA" id="ARBA00007317"/>
    </source>
</evidence>
<dbReference type="AlphaFoldDB" id="A0AA35CLA3"/>
<dbReference type="InterPro" id="IPR000089">
    <property type="entry name" value="Biotin_lipoyl"/>
</dbReference>
<dbReference type="Gene3D" id="4.10.320.10">
    <property type="entry name" value="E3-binding domain"/>
    <property type="match status" value="1"/>
</dbReference>
<proteinExistence type="inferred from homology"/>
<evidence type="ECO:0000259" key="7">
    <source>
        <dbReference type="PROSITE" id="PS50968"/>
    </source>
</evidence>
<dbReference type="GO" id="GO:0031405">
    <property type="term" value="F:lipoic acid binding"/>
    <property type="evidence" value="ECO:0007669"/>
    <property type="project" value="TreeGrafter"/>
</dbReference>
<dbReference type="CDD" id="cd06849">
    <property type="entry name" value="lipoyl_domain"/>
    <property type="match status" value="1"/>
</dbReference>
<reference evidence="9" key="1">
    <citation type="submission" date="2022-03" db="EMBL/GenBank/DDBJ databases">
        <title>Complete genome sequence of Caldinitratiruptor microaerophilus.</title>
        <authorList>
            <person name="Mukaiyama R."/>
            <person name="Nishiyama T."/>
            <person name="Ueda K."/>
        </authorList>
    </citation>
    <scope>NUCLEOTIDE SEQUENCE</scope>
    <source>
        <strain evidence="9">JCM 16183</strain>
    </source>
</reference>
<keyword evidence="4 6" id="KW-0450">Lipoyl</keyword>
<dbReference type="GO" id="GO:0016407">
    <property type="term" value="F:acetyltransferase activity"/>
    <property type="evidence" value="ECO:0007669"/>
    <property type="project" value="TreeGrafter"/>
</dbReference>
<dbReference type="PANTHER" id="PTHR43178">
    <property type="entry name" value="DIHYDROLIPOAMIDE ACETYLTRANSFERASE COMPONENT OF PYRUVATE DEHYDROGENASE COMPLEX"/>
    <property type="match status" value="1"/>
</dbReference>